<name>A0A6J5Y9U3_PRUAR</name>
<gene>
    <name evidence="1" type="ORF">ORAREDHAP_LOCUS49012</name>
</gene>
<proteinExistence type="predicted"/>
<dbReference type="Proteomes" id="UP000507245">
    <property type="component" value="Unassembled WGS sequence"/>
</dbReference>
<evidence type="ECO:0000313" key="2">
    <source>
        <dbReference type="Proteomes" id="UP000507245"/>
    </source>
</evidence>
<sequence>MEQKKQKEERRMGLERLPSSLLIEEVLLKLEIEALCSVSCVNKAMSFSVSQALPLLSSINLSGPPQPHPKLSPP</sequence>
<organism evidence="1 2">
    <name type="scientific">Prunus armeniaca</name>
    <name type="common">Apricot</name>
    <name type="synonym">Armeniaca vulgaris</name>
    <dbReference type="NCBI Taxonomy" id="36596"/>
    <lineage>
        <taxon>Eukaryota</taxon>
        <taxon>Viridiplantae</taxon>
        <taxon>Streptophyta</taxon>
        <taxon>Embryophyta</taxon>
        <taxon>Tracheophyta</taxon>
        <taxon>Spermatophyta</taxon>
        <taxon>Magnoliopsida</taxon>
        <taxon>eudicotyledons</taxon>
        <taxon>Gunneridae</taxon>
        <taxon>Pentapetalae</taxon>
        <taxon>rosids</taxon>
        <taxon>fabids</taxon>
        <taxon>Rosales</taxon>
        <taxon>Rosaceae</taxon>
        <taxon>Amygdaloideae</taxon>
        <taxon>Amygdaleae</taxon>
        <taxon>Prunus</taxon>
    </lineage>
</organism>
<dbReference type="EMBL" id="CAEKKB010000008">
    <property type="protein sequence ID" value="CAB4320304.1"/>
    <property type="molecule type" value="Genomic_DNA"/>
</dbReference>
<accession>A0A6J5Y9U3</accession>
<evidence type="ECO:0008006" key="3">
    <source>
        <dbReference type="Google" id="ProtNLM"/>
    </source>
</evidence>
<dbReference type="AlphaFoldDB" id="A0A6J5Y9U3"/>
<evidence type="ECO:0000313" key="1">
    <source>
        <dbReference type="EMBL" id="CAB4320304.1"/>
    </source>
</evidence>
<protein>
    <recommendedName>
        <fullName evidence="3">F-box domain-containing protein</fullName>
    </recommendedName>
</protein>
<reference evidence="2" key="1">
    <citation type="journal article" date="2020" name="Genome Biol.">
        <title>Gamete binning: chromosome-level and haplotype-resolved genome assembly enabled by high-throughput single-cell sequencing of gamete genomes.</title>
        <authorList>
            <person name="Campoy J.A."/>
            <person name="Sun H."/>
            <person name="Goel M."/>
            <person name="Jiao W.-B."/>
            <person name="Folz-Donahue K."/>
            <person name="Wang N."/>
            <person name="Rubio M."/>
            <person name="Liu C."/>
            <person name="Kukat C."/>
            <person name="Ruiz D."/>
            <person name="Huettel B."/>
            <person name="Schneeberger K."/>
        </authorList>
    </citation>
    <scope>NUCLEOTIDE SEQUENCE [LARGE SCALE GENOMIC DNA]</scope>
    <source>
        <strain evidence="2">cv. Rojo Pasion</strain>
    </source>
</reference>
<keyword evidence="2" id="KW-1185">Reference proteome</keyword>